<evidence type="ECO:0000313" key="1">
    <source>
        <dbReference type="EMBL" id="MFC4263223.1"/>
    </source>
</evidence>
<proteinExistence type="predicted"/>
<name>A0ABV8QTN6_9BACT</name>
<dbReference type="Proteomes" id="UP001595907">
    <property type="component" value="Unassembled WGS sequence"/>
</dbReference>
<organism evidence="1 2">
    <name type="scientific">Ferruginibacter yonginensis</name>
    <dbReference type="NCBI Taxonomy" id="1310416"/>
    <lineage>
        <taxon>Bacteria</taxon>
        <taxon>Pseudomonadati</taxon>
        <taxon>Bacteroidota</taxon>
        <taxon>Chitinophagia</taxon>
        <taxon>Chitinophagales</taxon>
        <taxon>Chitinophagaceae</taxon>
        <taxon>Ferruginibacter</taxon>
    </lineage>
</organism>
<gene>
    <name evidence="1" type="ORF">ACFOWM_10065</name>
</gene>
<accession>A0ABV8QTN6</accession>
<protein>
    <submittedName>
        <fullName evidence="1">Uncharacterized protein</fullName>
    </submittedName>
</protein>
<dbReference type="RefSeq" id="WP_379709496.1">
    <property type="nucleotide sequence ID" value="NZ_JBHSCZ010000002.1"/>
</dbReference>
<keyword evidence="2" id="KW-1185">Reference proteome</keyword>
<comment type="caution">
    <text evidence="1">The sequence shown here is derived from an EMBL/GenBank/DDBJ whole genome shotgun (WGS) entry which is preliminary data.</text>
</comment>
<evidence type="ECO:0000313" key="2">
    <source>
        <dbReference type="Proteomes" id="UP001595907"/>
    </source>
</evidence>
<reference evidence="2" key="1">
    <citation type="journal article" date="2019" name="Int. J. Syst. Evol. Microbiol.">
        <title>The Global Catalogue of Microorganisms (GCM) 10K type strain sequencing project: providing services to taxonomists for standard genome sequencing and annotation.</title>
        <authorList>
            <consortium name="The Broad Institute Genomics Platform"/>
            <consortium name="The Broad Institute Genome Sequencing Center for Infectious Disease"/>
            <person name="Wu L."/>
            <person name="Ma J."/>
        </authorList>
    </citation>
    <scope>NUCLEOTIDE SEQUENCE [LARGE SCALE GENOMIC DNA]</scope>
    <source>
        <strain evidence="2">CECT 8289</strain>
    </source>
</reference>
<sequence length="221" mass="24781">MIDFLIIDDSSEESILASFKNIANEIMNQHLLCIGATYYRIVECEFYYSSAAHEDPFVHGHALQKSTIGKWYFHGSGLDITLGNGKGYGGILIRGIAEVNEQLPMPDRASTVIGPLNVCNKIFNTIGSVMLQPNVAFGFVHKNEISSKLNLPTATVFAVTRIGLNHERDALGQFHSKPYRFITFLHLQHKEAEKVKNYLINKAPKPITKEAYKAYQSGEKY</sequence>
<dbReference type="EMBL" id="JBHSCZ010000002">
    <property type="protein sequence ID" value="MFC4263223.1"/>
    <property type="molecule type" value="Genomic_DNA"/>
</dbReference>